<reference evidence="1 2" key="1">
    <citation type="submission" date="2015-09" db="EMBL/GenBank/DDBJ databases">
        <title>Sorangium comparison.</title>
        <authorList>
            <person name="Zaburannyi N."/>
            <person name="Bunk B."/>
            <person name="Overmann J."/>
            <person name="Mueller R."/>
        </authorList>
    </citation>
    <scope>NUCLEOTIDE SEQUENCE [LARGE SCALE GENOMIC DNA]</scope>
    <source>
        <strain evidence="1 2">So ce26</strain>
    </source>
</reference>
<dbReference type="AlphaFoldDB" id="A0A2L0EQB9"/>
<name>A0A2L0EQB9_SORCE</name>
<gene>
    <name evidence="1" type="ORF">SOCE26_028980</name>
</gene>
<dbReference type="Proteomes" id="UP000238348">
    <property type="component" value="Chromosome"/>
</dbReference>
<proteinExistence type="predicted"/>
<dbReference type="OrthoDB" id="8480708at2"/>
<protein>
    <submittedName>
        <fullName evidence="1">Uncharacterized protein</fullName>
    </submittedName>
</protein>
<dbReference type="RefSeq" id="WP_104979796.1">
    <property type="nucleotide sequence ID" value="NZ_CP012673.1"/>
</dbReference>
<dbReference type="EMBL" id="CP012673">
    <property type="protein sequence ID" value="AUX41484.1"/>
    <property type="molecule type" value="Genomic_DNA"/>
</dbReference>
<evidence type="ECO:0000313" key="1">
    <source>
        <dbReference type="EMBL" id="AUX41484.1"/>
    </source>
</evidence>
<organism evidence="1 2">
    <name type="scientific">Sorangium cellulosum</name>
    <name type="common">Polyangium cellulosum</name>
    <dbReference type="NCBI Taxonomy" id="56"/>
    <lineage>
        <taxon>Bacteria</taxon>
        <taxon>Pseudomonadati</taxon>
        <taxon>Myxococcota</taxon>
        <taxon>Polyangia</taxon>
        <taxon>Polyangiales</taxon>
        <taxon>Polyangiaceae</taxon>
        <taxon>Sorangium</taxon>
    </lineage>
</organism>
<sequence length="325" mass="36564">MRVRFSQEVLEREDDTAWRALARIVDTFAEGRHVWEIDDPDAIEASRWIAGDAGSREARRTLETMRKSFTEALYASPNRRAHTLVIVVGADLHPDQARRCLEAPAHVVVENGESDGAFLKAMVRAYGRHELEVAIERGWVDVVHAGGFGELEKRVNELIGSVPGPCRIFVLCDSDRMHPEHNDTEAIKALHACCAHHCVPGHVLYKRSIESYLPKGSLKRQGKRDVFEAFFDALNDVQRDHYNMKEGFKRPKTREGDVSAPAEHKGLFDGLAQDVLRKLCGGFGDHAWRLFLWPPSEITAASVEERCTTNPGEIPRLLDTIEVLV</sequence>
<accession>A0A2L0EQB9</accession>
<evidence type="ECO:0000313" key="2">
    <source>
        <dbReference type="Proteomes" id="UP000238348"/>
    </source>
</evidence>